<organism evidence="1 2">
    <name type="scientific">Xenopus laevis</name>
    <name type="common">African clawed frog</name>
    <dbReference type="NCBI Taxonomy" id="8355"/>
    <lineage>
        <taxon>Eukaryota</taxon>
        <taxon>Metazoa</taxon>
        <taxon>Chordata</taxon>
        <taxon>Craniata</taxon>
        <taxon>Vertebrata</taxon>
        <taxon>Euteleostomi</taxon>
        <taxon>Amphibia</taxon>
        <taxon>Batrachia</taxon>
        <taxon>Anura</taxon>
        <taxon>Pipoidea</taxon>
        <taxon>Pipidae</taxon>
        <taxon>Xenopodinae</taxon>
        <taxon>Xenopus</taxon>
        <taxon>Xenopus</taxon>
    </lineage>
</organism>
<proteinExistence type="predicted"/>
<dbReference type="Proteomes" id="UP000694892">
    <property type="component" value="Chromosome 4L"/>
</dbReference>
<reference evidence="2" key="1">
    <citation type="journal article" date="2016" name="Nature">
        <title>Genome evolution in the allotetraploid frog Xenopus laevis.</title>
        <authorList>
            <person name="Session A.M."/>
            <person name="Uno Y."/>
            <person name="Kwon T."/>
            <person name="Chapman J.A."/>
            <person name="Toyoda A."/>
            <person name="Takahashi S."/>
            <person name="Fukui A."/>
            <person name="Hikosaka A."/>
            <person name="Suzuki A."/>
            <person name="Kondo M."/>
            <person name="van Heeringen S.J."/>
            <person name="Quigley I."/>
            <person name="Heinz S."/>
            <person name="Ogino H."/>
            <person name="Ochi H."/>
            <person name="Hellsten U."/>
            <person name="Lyons J.B."/>
            <person name="Simakov O."/>
            <person name="Putnam N."/>
            <person name="Stites J."/>
            <person name="Kuroki Y."/>
            <person name="Tanaka T."/>
            <person name="Michiue T."/>
            <person name="Watanabe M."/>
            <person name="Bogdanovic O."/>
            <person name="Lister R."/>
            <person name="Georgiou G."/>
            <person name="Paranjpe S.S."/>
            <person name="van Kruijsbergen I."/>
            <person name="Shu S."/>
            <person name="Carlson J."/>
            <person name="Kinoshita T."/>
            <person name="Ohta Y."/>
            <person name="Mawaribuchi S."/>
            <person name="Jenkins J."/>
            <person name="Grimwood J."/>
            <person name="Schmutz J."/>
            <person name="Mitros T."/>
            <person name="Mozaffari S.V."/>
            <person name="Suzuki Y."/>
            <person name="Haramoto Y."/>
            <person name="Yamamoto T.S."/>
            <person name="Takagi C."/>
            <person name="Heald R."/>
            <person name="Miller K."/>
            <person name="Haudenschild C."/>
            <person name="Kitzman J."/>
            <person name="Nakayama T."/>
            <person name="Izutsu Y."/>
            <person name="Robert J."/>
            <person name="Fortriede J."/>
            <person name="Burns K."/>
            <person name="Lotay V."/>
            <person name="Karimi K."/>
            <person name="Yasuoka Y."/>
            <person name="Dichmann D.S."/>
            <person name="Flajnik M.F."/>
            <person name="Houston D.W."/>
            <person name="Shendure J."/>
            <person name="DuPasquier L."/>
            <person name="Vize P.D."/>
            <person name="Zorn A.M."/>
            <person name="Ito M."/>
            <person name="Marcotte E.M."/>
            <person name="Wallingford J.B."/>
            <person name="Ito Y."/>
            <person name="Asashima M."/>
            <person name="Ueno N."/>
            <person name="Matsuda Y."/>
            <person name="Veenstra G.J."/>
            <person name="Fujiyama A."/>
            <person name="Harland R.M."/>
            <person name="Taira M."/>
            <person name="Rokhsar D.S."/>
        </authorList>
    </citation>
    <scope>NUCLEOTIDE SEQUENCE [LARGE SCALE GENOMIC DNA]</scope>
    <source>
        <strain evidence="2">J</strain>
    </source>
</reference>
<accession>A0A974D6N0</accession>
<evidence type="ECO:0000313" key="1">
    <source>
        <dbReference type="EMBL" id="OCT85296.1"/>
    </source>
</evidence>
<evidence type="ECO:0000313" key="2">
    <source>
        <dbReference type="Proteomes" id="UP000694892"/>
    </source>
</evidence>
<dbReference type="AlphaFoldDB" id="A0A974D6N0"/>
<name>A0A974D6N0_XENLA</name>
<gene>
    <name evidence="1" type="ORF">XELAEV_18023461mg</name>
</gene>
<protein>
    <submittedName>
        <fullName evidence="1">Uncharacterized protein</fullName>
    </submittedName>
</protein>
<sequence>MGNFQYVFPNIQYKIAHDNRSCKYALNNRKQWCFFALSYYCECVFCYHHLFRNPLHCHEVWLHFKPKSAETYVPPIK</sequence>
<dbReference type="EMBL" id="CM004472">
    <property type="protein sequence ID" value="OCT85296.1"/>
    <property type="molecule type" value="Genomic_DNA"/>
</dbReference>